<dbReference type="PANTHER" id="PTHR43032:SF4">
    <property type="entry name" value="OXIDOREDUCTASE MOLYBDOPTERIN-BINDING DOMAIN-CONTAINING PROTEIN"/>
    <property type="match status" value="1"/>
</dbReference>
<reference evidence="2" key="1">
    <citation type="submission" date="2020-02" db="EMBL/GenBank/DDBJ databases">
        <authorList>
            <person name="Meier V. D."/>
        </authorList>
    </citation>
    <scope>NUCLEOTIDE SEQUENCE</scope>
    <source>
        <strain evidence="2">AVDCRST_MAG10</strain>
    </source>
</reference>
<dbReference type="InterPro" id="IPR000572">
    <property type="entry name" value="OxRdtase_Mopterin-bd_dom"/>
</dbReference>
<dbReference type="Gene3D" id="3.90.420.10">
    <property type="entry name" value="Oxidoreductase, molybdopterin-binding domain"/>
    <property type="match status" value="1"/>
</dbReference>
<proteinExistence type="predicted"/>
<name>A0A6J4HGA5_9ACTN</name>
<dbReference type="SUPFAM" id="SSF56524">
    <property type="entry name" value="Oxidoreductase molybdopterin-binding domain"/>
    <property type="match status" value="1"/>
</dbReference>
<dbReference type="Pfam" id="PF00174">
    <property type="entry name" value="Oxidored_molyb"/>
    <property type="match status" value="1"/>
</dbReference>
<dbReference type="EMBL" id="CADCTB010000041">
    <property type="protein sequence ID" value="CAA9220531.1"/>
    <property type="molecule type" value="Genomic_DNA"/>
</dbReference>
<organism evidence="2">
    <name type="scientific">uncultured Acidimicrobiales bacterium</name>
    <dbReference type="NCBI Taxonomy" id="310071"/>
    <lineage>
        <taxon>Bacteria</taxon>
        <taxon>Bacillati</taxon>
        <taxon>Actinomycetota</taxon>
        <taxon>Acidimicrobiia</taxon>
        <taxon>Acidimicrobiales</taxon>
        <taxon>environmental samples</taxon>
    </lineage>
</organism>
<accession>A0A6J4HGA5</accession>
<gene>
    <name evidence="2" type="ORF">AVDCRST_MAG10-629</name>
</gene>
<dbReference type="PANTHER" id="PTHR43032">
    <property type="entry name" value="PROTEIN-METHIONINE-SULFOXIDE REDUCTASE"/>
    <property type="match status" value="1"/>
</dbReference>
<dbReference type="AlphaFoldDB" id="A0A6J4HGA5"/>
<evidence type="ECO:0000313" key="2">
    <source>
        <dbReference type="EMBL" id="CAA9220531.1"/>
    </source>
</evidence>
<dbReference type="InterPro" id="IPR036374">
    <property type="entry name" value="OxRdtase_Mopterin-bd_sf"/>
</dbReference>
<protein>
    <submittedName>
        <fullName evidence="2">Sulfite oxidase and related enzymes</fullName>
    </submittedName>
</protein>
<evidence type="ECO:0000259" key="1">
    <source>
        <dbReference type="Pfam" id="PF00174"/>
    </source>
</evidence>
<feature type="domain" description="Oxidoreductase molybdopterin-binding" evidence="1">
    <location>
        <begin position="90"/>
        <end position="230"/>
    </location>
</feature>
<sequence length="252" mass="27904">MRTVGAAARYWPKRRSLDGVEGKPVGRRVVLGMMGTGLAGIVFGSKAADLLERVVAPIASRDGTGFLSLFPVGRFRIYTVTGRLHSRSDVDYRLNVGGFVDSPVTLTLDELRAMPATRMTKDFQCVTGWRVHDVKWTGVRLADLLDKAGVKDGAQGVRFGSFDGVYTETLTMDQARRDDVIVAYEMEGKPVTAAHGGPARLYVAPMYGYKSIKWLDMIEVSEKEPRPGYWEVRGYDTHAWIGKSNGRDDRPV</sequence>